<evidence type="ECO:0000256" key="2">
    <source>
        <dbReference type="RuleBase" id="RU003876"/>
    </source>
</evidence>
<dbReference type="RefSeq" id="XP_004833797.1">
    <property type="nucleotide sequence ID" value="XM_004833740.1"/>
</dbReference>
<sequence length="236" mass="27803">MKRSLEESTNLEVEGAEAHDSADKNPLLSHISEFDEVQKKLLQLDEECANEQMELQRKYDQKKQPFFKKRQEIIEKVPGFWCKALTHHPALSYLTSADLPILEHLKGIDLQDNLDNNGSYKLTLEFSEKAKEYMSPLVLVKHVEFDINKETVKECTKITWKPGKSPIEEALKARNNDRCIDWSIFEWFTEEEWVDRPDVGEIIRREIWHAPLAYYMDTVAMDYFDDEYNIVDDEEL</sequence>
<dbReference type="PANTHER" id="PTHR11875">
    <property type="entry name" value="TESTIS-SPECIFIC Y-ENCODED PROTEIN"/>
    <property type="match status" value="1"/>
</dbReference>
<comment type="similarity">
    <text evidence="1 2">Belongs to the nucleosome assembly protein (NAP) family.</text>
</comment>
<dbReference type="eggNOG" id="KOG1508">
    <property type="taxonomic scope" value="Eukaryota"/>
</dbReference>
<keyword evidence="3" id="KW-0175">Coiled coil</keyword>
<dbReference type="VEuPathDB" id="PiroplasmaDB:BEWA_043860"/>
<dbReference type="AlphaFoldDB" id="L1LGH1"/>
<evidence type="ECO:0000256" key="3">
    <source>
        <dbReference type="SAM" id="Coils"/>
    </source>
</evidence>
<feature type="region of interest" description="Disordered" evidence="4">
    <location>
        <begin position="1"/>
        <end position="27"/>
    </location>
</feature>
<name>L1LGH1_THEEQ</name>
<accession>L1LGH1</accession>
<dbReference type="GeneID" id="15807793"/>
<gene>
    <name evidence="5" type="ORF">BEWA_043860</name>
</gene>
<dbReference type="InterPro" id="IPR036674">
    <property type="entry name" value="p53_tetramer_sf"/>
</dbReference>
<evidence type="ECO:0000313" key="5">
    <source>
        <dbReference type="EMBL" id="EKX74345.1"/>
    </source>
</evidence>
<dbReference type="Gene3D" id="3.30.1120.90">
    <property type="entry name" value="Nucleosome assembly protein"/>
    <property type="match status" value="1"/>
</dbReference>
<dbReference type="STRING" id="1537102.L1LGH1"/>
<comment type="caution">
    <text evidence="5">The sequence shown here is derived from an EMBL/GenBank/DDBJ whole genome shotgun (WGS) entry which is preliminary data.</text>
</comment>
<dbReference type="InterPro" id="IPR002164">
    <property type="entry name" value="NAP_family"/>
</dbReference>
<dbReference type="GO" id="GO:0005634">
    <property type="term" value="C:nucleus"/>
    <property type="evidence" value="ECO:0007669"/>
    <property type="project" value="InterPro"/>
</dbReference>
<dbReference type="EMBL" id="ACOU01000002">
    <property type="protein sequence ID" value="EKX74345.1"/>
    <property type="molecule type" value="Genomic_DNA"/>
</dbReference>
<protein>
    <submittedName>
        <fullName evidence="5">Nucleosome assembly protein, putative</fullName>
    </submittedName>
</protein>
<dbReference type="SUPFAM" id="SSF143113">
    <property type="entry name" value="NAP-like"/>
    <property type="match status" value="1"/>
</dbReference>
<evidence type="ECO:0000313" key="6">
    <source>
        <dbReference type="Proteomes" id="UP000031512"/>
    </source>
</evidence>
<dbReference type="InterPro" id="IPR037231">
    <property type="entry name" value="NAP-like_sf"/>
</dbReference>
<evidence type="ECO:0000256" key="4">
    <source>
        <dbReference type="SAM" id="MobiDB-lite"/>
    </source>
</evidence>
<reference evidence="5 6" key="1">
    <citation type="journal article" date="2012" name="BMC Genomics">
        <title>Comparative genomic analysis and phylogenetic position of Theileria equi.</title>
        <authorList>
            <person name="Kappmeyer L.S."/>
            <person name="Thiagarajan M."/>
            <person name="Herndon D.R."/>
            <person name="Ramsay J.D."/>
            <person name="Caler E."/>
            <person name="Djikeng A."/>
            <person name="Gillespie J.J."/>
            <person name="Lau A.O."/>
            <person name="Roalson E.H."/>
            <person name="Silva J.C."/>
            <person name="Silva M.G."/>
            <person name="Suarez C.E."/>
            <person name="Ueti M.W."/>
            <person name="Nene V.M."/>
            <person name="Mealey R.H."/>
            <person name="Knowles D.P."/>
            <person name="Brayton K.A."/>
        </authorList>
    </citation>
    <scope>NUCLEOTIDE SEQUENCE [LARGE SCALE GENOMIC DNA]</scope>
    <source>
        <strain evidence="5 6">WA</strain>
    </source>
</reference>
<dbReference type="GO" id="GO:0006334">
    <property type="term" value="P:nucleosome assembly"/>
    <property type="evidence" value="ECO:0007669"/>
    <property type="project" value="InterPro"/>
</dbReference>
<dbReference type="GO" id="GO:0051262">
    <property type="term" value="P:protein tetramerization"/>
    <property type="evidence" value="ECO:0007669"/>
    <property type="project" value="InterPro"/>
</dbReference>
<feature type="coiled-coil region" evidence="3">
    <location>
        <begin position="34"/>
        <end position="61"/>
    </location>
</feature>
<organism evidence="5 6">
    <name type="scientific">Theileria equi strain WA</name>
    <dbReference type="NCBI Taxonomy" id="1537102"/>
    <lineage>
        <taxon>Eukaryota</taxon>
        <taxon>Sar</taxon>
        <taxon>Alveolata</taxon>
        <taxon>Apicomplexa</taxon>
        <taxon>Aconoidasida</taxon>
        <taxon>Piroplasmida</taxon>
        <taxon>Theileriidae</taxon>
        <taxon>Theileria</taxon>
    </lineage>
</organism>
<evidence type="ECO:0000256" key="1">
    <source>
        <dbReference type="ARBA" id="ARBA00009947"/>
    </source>
</evidence>
<dbReference type="KEGG" id="beq:BEWA_043860"/>
<dbReference type="Gene3D" id="4.10.170.10">
    <property type="entry name" value="p53-like tetramerisation domain"/>
    <property type="match status" value="1"/>
</dbReference>
<proteinExistence type="inferred from homology"/>
<dbReference type="OrthoDB" id="19419at2759"/>
<dbReference type="Proteomes" id="UP000031512">
    <property type="component" value="Unassembled WGS sequence"/>
</dbReference>
<keyword evidence="6" id="KW-1185">Reference proteome</keyword>
<dbReference type="Pfam" id="PF00956">
    <property type="entry name" value="NAP"/>
    <property type="match status" value="1"/>
</dbReference>